<keyword evidence="2" id="KW-1185">Reference proteome</keyword>
<proteinExistence type="predicted"/>
<protein>
    <submittedName>
        <fullName evidence="1">Uncharacterized protein</fullName>
    </submittedName>
</protein>
<feature type="non-terminal residue" evidence="1">
    <location>
        <position position="1"/>
    </location>
</feature>
<dbReference type="EMBL" id="CACRXK020004401">
    <property type="protein sequence ID" value="CAB4002619.1"/>
    <property type="molecule type" value="Genomic_DNA"/>
</dbReference>
<gene>
    <name evidence="1" type="ORF">PACLA_8A080208</name>
</gene>
<name>A0A7D9IAY3_PARCT</name>
<comment type="caution">
    <text evidence="1">The sequence shown here is derived from an EMBL/GenBank/DDBJ whole genome shotgun (WGS) entry which is preliminary data.</text>
</comment>
<evidence type="ECO:0000313" key="2">
    <source>
        <dbReference type="Proteomes" id="UP001152795"/>
    </source>
</evidence>
<reference evidence="1" key="1">
    <citation type="submission" date="2020-04" db="EMBL/GenBank/DDBJ databases">
        <authorList>
            <person name="Alioto T."/>
            <person name="Alioto T."/>
            <person name="Gomez Garrido J."/>
        </authorList>
    </citation>
    <scope>NUCLEOTIDE SEQUENCE</scope>
    <source>
        <strain evidence="1">A484AB</strain>
    </source>
</reference>
<evidence type="ECO:0000313" key="1">
    <source>
        <dbReference type="EMBL" id="CAB4002619.1"/>
    </source>
</evidence>
<organism evidence="1 2">
    <name type="scientific">Paramuricea clavata</name>
    <name type="common">Red gorgonian</name>
    <name type="synonym">Violescent sea-whip</name>
    <dbReference type="NCBI Taxonomy" id="317549"/>
    <lineage>
        <taxon>Eukaryota</taxon>
        <taxon>Metazoa</taxon>
        <taxon>Cnidaria</taxon>
        <taxon>Anthozoa</taxon>
        <taxon>Octocorallia</taxon>
        <taxon>Malacalcyonacea</taxon>
        <taxon>Plexauridae</taxon>
        <taxon>Paramuricea</taxon>
    </lineage>
</organism>
<dbReference type="AlphaFoldDB" id="A0A7D9IAY3"/>
<accession>A0A7D9IAY3</accession>
<dbReference type="Proteomes" id="UP001152795">
    <property type="component" value="Unassembled WGS sequence"/>
</dbReference>
<feature type="non-terminal residue" evidence="1">
    <location>
        <position position="50"/>
    </location>
</feature>
<sequence>IPITMTSTTTKLLFLTFAVMYMMVMATAQRTPKPLAAKPETLSPSFSFKP</sequence>